<evidence type="ECO:0000256" key="5">
    <source>
        <dbReference type="PROSITE-ProRule" id="PRU00560"/>
    </source>
</evidence>
<gene>
    <name evidence="7" type="ORF">GCM10011459_17470</name>
</gene>
<evidence type="ECO:0000256" key="1">
    <source>
        <dbReference type="ARBA" id="ARBA00022741"/>
    </source>
</evidence>
<feature type="binding site" evidence="5">
    <location>
        <begin position="231"/>
        <end position="238"/>
    </location>
    <ligand>
        <name>ATP</name>
        <dbReference type="ChEBI" id="CHEBI:30616"/>
    </ligand>
</feature>
<dbReference type="SUPFAM" id="SSF52540">
    <property type="entry name" value="P-loop containing nucleoside triphosphate hydrolases"/>
    <property type="match status" value="1"/>
</dbReference>
<evidence type="ECO:0000256" key="2">
    <source>
        <dbReference type="ARBA" id="ARBA00022801"/>
    </source>
</evidence>
<keyword evidence="3 5" id="KW-0347">Helicase</keyword>
<dbReference type="PANTHER" id="PTHR11070:SF17">
    <property type="entry name" value="DNA HELICASE IV"/>
    <property type="match status" value="1"/>
</dbReference>
<proteinExistence type="predicted"/>
<evidence type="ECO:0000313" key="8">
    <source>
        <dbReference type="Proteomes" id="UP000603295"/>
    </source>
</evidence>
<dbReference type="InterPro" id="IPR048228">
    <property type="entry name" value="HelD_bacillota"/>
</dbReference>
<dbReference type="GO" id="GO:0004386">
    <property type="term" value="F:helicase activity"/>
    <property type="evidence" value="ECO:0007669"/>
    <property type="project" value="UniProtKB-KW"/>
</dbReference>
<dbReference type="PANTHER" id="PTHR11070">
    <property type="entry name" value="UVRD / RECB / PCRA DNA HELICASE FAMILY MEMBER"/>
    <property type="match status" value="1"/>
</dbReference>
<dbReference type="InterPro" id="IPR000212">
    <property type="entry name" value="DNA_helicase_UvrD/REP"/>
</dbReference>
<evidence type="ECO:0000256" key="3">
    <source>
        <dbReference type="ARBA" id="ARBA00022806"/>
    </source>
</evidence>
<dbReference type="NCBIfam" id="NF041464">
    <property type="entry name" value="HelD_BACSU"/>
    <property type="match status" value="1"/>
</dbReference>
<name>A0ABQ2C934_9LACO</name>
<dbReference type="InterPro" id="IPR027417">
    <property type="entry name" value="P-loop_NTPase"/>
</dbReference>
<comment type="caution">
    <text evidence="7">The sequence shown here is derived from an EMBL/GenBank/DDBJ whole genome shotgun (WGS) entry which is preliminary data.</text>
</comment>
<organism evidence="7 8">
    <name type="scientific">Limosilactobacillus caviae</name>
    <dbReference type="NCBI Taxonomy" id="1769424"/>
    <lineage>
        <taxon>Bacteria</taxon>
        <taxon>Bacillati</taxon>
        <taxon>Bacillota</taxon>
        <taxon>Bacilli</taxon>
        <taxon>Lactobacillales</taxon>
        <taxon>Lactobacillaceae</taxon>
        <taxon>Limosilactobacillus</taxon>
    </lineage>
</organism>
<dbReference type="PROSITE" id="PS51198">
    <property type="entry name" value="UVRD_HELICASE_ATP_BIND"/>
    <property type="match status" value="1"/>
</dbReference>
<keyword evidence="1 5" id="KW-0547">Nucleotide-binding</keyword>
<accession>A0ABQ2C934</accession>
<evidence type="ECO:0000256" key="4">
    <source>
        <dbReference type="ARBA" id="ARBA00022840"/>
    </source>
</evidence>
<reference evidence="8" key="1">
    <citation type="journal article" date="2019" name="Int. J. Syst. Evol. Microbiol.">
        <title>The Global Catalogue of Microorganisms (GCM) 10K type strain sequencing project: providing services to taxonomists for standard genome sequencing and annotation.</title>
        <authorList>
            <consortium name="The Broad Institute Genomics Platform"/>
            <consortium name="The Broad Institute Genome Sequencing Center for Infectious Disease"/>
            <person name="Wu L."/>
            <person name="Ma J."/>
        </authorList>
    </citation>
    <scope>NUCLEOTIDE SEQUENCE [LARGE SCALE GENOMIC DNA]</scope>
    <source>
        <strain evidence="8">CCM 8609</strain>
    </source>
</reference>
<dbReference type="InterPro" id="IPR014016">
    <property type="entry name" value="UvrD-like_ATP-bd"/>
</dbReference>
<dbReference type="Pfam" id="PF13538">
    <property type="entry name" value="UvrD_C_2"/>
    <property type="match status" value="1"/>
</dbReference>
<evidence type="ECO:0000259" key="6">
    <source>
        <dbReference type="PROSITE" id="PS51198"/>
    </source>
</evidence>
<dbReference type="Gene3D" id="3.40.50.300">
    <property type="entry name" value="P-loop containing nucleotide triphosphate hydrolases"/>
    <property type="match status" value="3"/>
</dbReference>
<keyword evidence="4 5" id="KW-0067">ATP-binding</keyword>
<dbReference type="Pfam" id="PF00580">
    <property type="entry name" value="UvrD-helicase"/>
    <property type="match status" value="1"/>
</dbReference>
<evidence type="ECO:0000313" key="7">
    <source>
        <dbReference type="EMBL" id="GGI63913.1"/>
    </source>
</evidence>
<dbReference type="RefSeq" id="WP_188358026.1">
    <property type="nucleotide sequence ID" value="NZ_BMDS01000006.1"/>
</dbReference>
<feature type="domain" description="UvrD-like helicase ATP-binding" evidence="6">
    <location>
        <begin position="210"/>
        <end position="601"/>
    </location>
</feature>
<dbReference type="EMBL" id="BMDS01000006">
    <property type="protein sequence ID" value="GGI63913.1"/>
    <property type="molecule type" value="Genomic_DNA"/>
</dbReference>
<sequence>MENHEREMEQARVDNVEKQIDQQVAATTKAVEDAHRETRAVERNYSENASINRYEVDDIAESRSMIEQQRQLVSRAAESESILKHQLRTLKNLKGSPYFGRIDIQDPGEKQSETLYIGTSSLMNDDKTEFLIYDWRAPISGVYYNGTLGKVNYETPAGTQTTELKKKRQFTIKDGRITNMFDTNETVGDEVLQAALGKQNDQYMHNIVATIQKEQNDIIRDTRSDLLLVQGVAGSGKTSAILQRIAYLLYHSRTELNADQIVLFSPNNLFSHYISEVLPSLGERNMRQVTLEGFIRRRFEGLQVETLFERYEERQKPDNTSHVVADFIESESFMQAIAHYVEKMTIDDLQFADIHFNGQVFFSAEHIKELYKELPKTMPSADKLVQLKNKLIRELQRRVKDEAKKDWVAKELDSLDLQQLHNLYGKKSIDDFKNEDEQYAYLTRRLAKRRLRVIADAVYNNYFLDFYNQYNKFLHTVEVPETISQREWATMILTFQDEIEYHRLELMHAAPLMYLRDLISGSGQNRSFQYVFIDEMQDYSAAVLIYLKHAFPQAKFTVLGDSEQALFKPLQLPEELLNKLSGVLKAKRPNLIALRRSYRSTTEITDFAKSLLPDGDKIISFTRHGKKPRLLVRYSDEESQQSLLDETRKLASEYETVAILTKNQEQATAVYQFLHRQKIEDLHLLNTDDTELPKGILILPIYLAKGLEFDAVLAADVSAKNLANTDEVGMIYTMASRAMHELVLLSNGPVSDAITEKAGRLLTIEYQLPNKN</sequence>
<dbReference type="InterPro" id="IPR013986">
    <property type="entry name" value="DExx_box_DNA_helicase_dom_sf"/>
</dbReference>
<keyword evidence="8" id="KW-1185">Reference proteome</keyword>
<dbReference type="Proteomes" id="UP000603295">
    <property type="component" value="Unassembled WGS sequence"/>
</dbReference>
<dbReference type="InterPro" id="IPR027785">
    <property type="entry name" value="UvrD-like_helicase_C"/>
</dbReference>
<protein>
    <submittedName>
        <fullName evidence="7">DNA helicase</fullName>
    </submittedName>
</protein>
<keyword evidence="2 5" id="KW-0378">Hydrolase</keyword>
<dbReference type="Gene3D" id="1.10.10.160">
    <property type="match status" value="1"/>
</dbReference>